<proteinExistence type="predicted"/>
<dbReference type="EMBL" id="JXII01000001">
    <property type="protein sequence ID" value="KIH71922.1"/>
    <property type="molecule type" value="Genomic_DNA"/>
</dbReference>
<evidence type="ECO:0000313" key="3">
    <source>
        <dbReference type="EMBL" id="MDB0579064.1"/>
    </source>
</evidence>
<organism evidence="2 4">
    <name type="scientific">Salinicoccus roseus</name>
    <dbReference type="NCBI Taxonomy" id="45670"/>
    <lineage>
        <taxon>Bacteria</taxon>
        <taxon>Bacillati</taxon>
        <taxon>Bacillota</taxon>
        <taxon>Bacilli</taxon>
        <taxon>Bacillales</taxon>
        <taxon>Staphylococcaceae</taxon>
        <taxon>Salinicoccus</taxon>
    </lineage>
</organism>
<reference evidence="5" key="2">
    <citation type="submission" date="2020-04" db="EMBL/GenBank/DDBJ databases">
        <title>Genome analysis and biological profiling of marine Cellulosimicrobium funkei MOSEL-ME6.</title>
        <authorList>
            <person name="Tanveer F."/>
            <person name="Xie Y."/>
            <person name="Shinwari Z.K."/>
        </authorList>
    </citation>
    <scope>NUCLEOTIDE SEQUENCE [LARGE SCALE GENOMIC DNA]</scope>
    <source>
        <strain evidence="5">MOSEL-ME25</strain>
    </source>
</reference>
<dbReference type="PANTHER" id="PTHR43312:SF1">
    <property type="entry name" value="NADP-DEPENDENT OXIDOREDUCTASE DOMAIN-CONTAINING PROTEIN"/>
    <property type="match status" value="1"/>
</dbReference>
<name>A0A0C2E9I9_9STAP</name>
<dbReference type="InterPro" id="IPR036812">
    <property type="entry name" value="NAD(P)_OxRdtase_dom_sf"/>
</dbReference>
<dbReference type="Proteomes" id="UP000527860">
    <property type="component" value="Unassembled WGS sequence"/>
</dbReference>
<dbReference type="PANTHER" id="PTHR43312">
    <property type="entry name" value="D-THREO-ALDOSE 1-DEHYDROGENASE"/>
    <property type="match status" value="1"/>
</dbReference>
<dbReference type="AlphaFoldDB" id="A0A0C2E9I9"/>
<dbReference type="Gene3D" id="3.20.20.100">
    <property type="entry name" value="NADP-dependent oxidoreductase domain"/>
    <property type="match status" value="1"/>
</dbReference>
<comment type="caution">
    <text evidence="2">The sequence shown here is derived from an EMBL/GenBank/DDBJ whole genome shotgun (WGS) entry which is preliminary data.</text>
</comment>
<evidence type="ECO:0000313" key="5">
    <source>
        <dbReference type="Proteomes" id="UP000527860"/>
    </source>
</evidence>
<dbReference type="InterPro" id="IPR023210">
    <property type="entry name" value="NADP_OxRdtase_dom"/>
</dbReference>
<dbReference type="GeneID" id="77844065"/>
<accession>A0A0C2E9I9</accession>
<gene>
    <name evidence="3" type="ORF">F7P68_0000745</name>
    <name evidence="2" type="ORF">SN16_00730</name>
</gene>
<reference evidence="3" key="3">
    <citation type="submission" date="2020-04" db="EMBL/GenBank/DDBJ databases">
        <authorList>
            <person name="Tanveer F."/>
            <person name="Xie Y."/>
            <person name="Shinwari Z.K."/>
        </authorList>
    </citation>
    <scope>NUCLEOTIDE SEQUENCE</scope>
    <source>
        <strain evidence="3">MOSEL-ME25</strain>
    </source>
</reference>
<feature type="domain" description="NADP-dependent oxidoreductase" evidence="1">
    <location>
        <begin position="15"/>
        <end position="290"/>
    </location>
</feature>
<keyword evidence="5" id="KW-1185">Reference proteome</keyword>
<dbReference type="SUPFAM" id="SSF51430">
    <property type="entry name" value="NAD(P)-linked oxidoreductase"/>
    <property type="match status" value="1"/>
</dbReference>
<protein>
    <submittedName>
        <fullName evidence="2">Aldo/keto reductase</fullName>
    </submittedName>
</protein>
<dbReference type="EMBL" id="JABEVU030000001">
    <property type="protein sequence ID" value="MDB0579064.1"/>
    <property type="molecule type" value="Genomic_DNA"/>
</dbReference>
<dbReference type="STRING" id="45670.SN16_00730"/>
<dbReference type="CDD" id="cd19086">
    <property type="entry name" value="AKR_AKR11C1"/>
    <property type="match status" value="1"/>
</dbReference>
<sequence>MRNIQLKDGINISELSLGCMNLPLDDRTETEKIIRFALESGITHFDTADLYQFGQNEEVLGEVMKQFRSDYTFTIGTKGGNEFDAEKQEKITWNPSASHIKNAVKDSLSRLGVESIDLYQLHGGTIEDNKDETISAFEDLKKEGLIKSYGISSIRLNVIDYYLKHSNISTLMMQFNPIDNRPLEVVRNLDEDVKILSRGPVMKGLLSSNSRKVLDDKFAEGVLDYSYEELESAISRLGQINGDLTALSYAFLRHNNAAIVNGVSSLEQLEDNVESYMNMPEFTQEEYENILDAVKLIRYEEHRA</sequence>
<dbReference type="OrthoDB" id="9773828at2"/>
<dbReference type="RefSeq" id="WP_040104696.1">
    <property type="nucleotide sequence ID" value="NZ_JABEVU030000001.1"/>
</dbReference>
<evidence type="ECO:0000259" key="1">
    <source>
        <dbReference type="Pfam" id="PF00248"/>
    </source>
</evidence>
<dbReference type="Proteomes" id="UP000031546">
    <property type="component" value="Unassembled WGS sequence"/>
</dbReference>
<reference evidence="3 5" key="4">
    <citation type="submission" date="2022-12" db="EMBL/GenBank/DDBJ databases">
        <title>Genome analysis and biological profiling of marine Salinicoccus roseus MOSEL-ME25.</title>
        <authorList>
            <person name="Mirza F.T."/>
            <person name="Xie Y."/>
            <person name="Shinwari Z.K."/>
        </authorList>
    </citation>
    <scope>NUCLEOTIDE SEQUENCE [LARGE SCALE GENOMIC DNA]</scope>
    <source>
        <strain evidence="3 5">MOSEL-ME25</strain>
    </source>
</reference>
<evidence type="ECO:0000313" key="4">
    <source>
        <dbReference type="Proteomes" id="UP000031546"/>
    </source>
</evidence>
<dbReference type="Pfam" id="PF00248">
    <property type="entry name" value="Aldo_ket_red"/>
    <property type="match status" value="1"/>
</dbReference>
<reference evidence="2 4" key="1">
    <citation type="submission" date="2015-01" db="EMBL/GenBank/DDBJ databases">
        <title>Genome sequences of high lactate-tolerant strain Salinicoccus roseus W12 with industrial interest.</title>
        <authorList>
            <person name="Wang H."/>
            <person name="Yu B."/>
        </authorList>
    </citation>
    <scope>NUCLEOTIDE SEQUENCE [LARGE SCALE GENOMIC DNA]</scope>
    <source>
        <strain evidence="2 4">W12</strain>
    </source>
</reference>
<evidence type="ECO:0000313" key="2">
    <source>
        <dbReference type="EMBL" id="KIH71922.1"/>
    </source>
</evidence>
<dbReference type="InterPro" id="IPR053135">
    <property type="entry name" value="AKR2_Oxidoreductase"/>
</dbReference>